<dbReference type="RefSeq" id="WP_109941150.1">
    <property type="nucleotide sequence ID" value="NZ_CP176366.1"/>
</dbReference>
<organism evidence="1 2">
    <name type="scientific">Methanospirillum stamsii</name>
    <dbReference type="NCBI Taxonomy" id="1277351"/>
    <lineage>
        <taxon>Archaea</taxon>
        <taxon>Methanobacteriati</taxon>
        <taxon>Methanobacteriota</taxon>
        <taxon>Stenosarchaea group</taxon>
        <taxon>Methanomicrobia</taxon>
        <taxon>Methanomicrobiales</taxon>
        <taxon>Methanospirillaceae</taxon>
        <taxon>Methanospirillum</taxon>
    </lineage>
</organism>
<evidence type="ECO:0008006" key="3">
    <source>
        <dbReference type="Google" id="ProtNLM"/>
    </source>
</evidence>
<reference evidence="1 2" key="1">
    <citation type="submission" date="2018-05" db="EMBL/GenBank/DDBJ databases">
        <title>Draft genome of Methanospirillum stamsii Pt1.</title>
        <authorList>
            <person name="Dueholm M.S."/>
            <person name="Nielsen P.H."/>
            <person name="Bakmann L.F."/>
            <person name="Otzen D.E."/>
        </authorList>
    </citation>
    <scope>NUCLEOTIDE SEQUENCE [LARGE SCALE GENOMIC DNA]</scope>
    <source>
        <strain evidence="1 2">Pt1</strain>
    </source>
</reference>
<dbReference type="InterPro" id="IPR012340">
    <property type="entry name" value="NA-bd_OB-fold"/>
</dbReference>
<comment type="caution">
    <text evidence="1">The sequence shown here is derived from an EMBL/GenBank/DDBJ whole genome shotgun (WGS) entry which is preliminary data.</text>
</comment>
<dbReference type="OrthoDB" id="335252at2157"/>
<proteinExistence type="predicted"/>
<keyword evidence="2" id="KW-1185">Reference proteome</keyword>
<dbReference type="AlphaFoldDB" id="A0A2V2NDJ4"/>
<dbReference type="EMBL" id="QGMZ01000019">
    <property type="protein sequence ID" value="PWR73363.1"/>
    <property type="molecule type" value="Genomic_DNA"/>
</dbReference>
<dbReference type="SUPFAM" id="SSF50249">
    <property type="entry name" value="Nucleic acid-binding proteins"/>
    <property type="match status" value="2"/>
</dbReference>
<protein>
    <recommendedName>
        <fullName evidence="3">Nucleotide-binding protein</fullName>
    </recommendedName>
</protein>
<dbReference type="Proteomes" id="UP000245934">
    <property type="component" value="Unassembled WGS sequence"/>
</dbReference>
<dbReference type="GeneID" id="97611383"/>
<sequence length="420" mass="46773">MTENIEALCARFVPLGIDQERILTKFNRFTEEFSIPADEAIRTLAIDFSKELGIVSDSGERNTDATNFIKIGELNTNTLEADIIGTLQTIEIPSSEKLSYSGVISDETGSIRFVVSSSLNNKNKDIPYQLIPGKTYEFLGVSVSEYNGMVSIFCSGYSLIRESKTAIPSPEFNPRPIYELMPGVSDLRARVIRSSPVNHEKIQCAGTLADETGICRFIAWKSPDNASLTLEQDKTYDIRFATISTREGQRQADISGSIIKPSDKAILKPADDKVKISGFITRMKSNTGRGTEPVYRCPECRKIVKIQREGYACEKHGIINPVKEFRTKCRLDNGSEAWSAILNQSAILQALGWTRDQIFEFRDSHPLGDGIIDYEIYDRLFGRKVTLIGSLFSDDRIIADGLELAHPESQVTVSGQEQIS</sequence>
<evidence type="ECO:0000313" key="2">
    <source>
        <dbReference type="Proteomes" id="UP000245934"/>
    </source>
</evidence>
<accession>A0A2V2NDJ4</accession>
<dbReference type="Gene3D" id="2.40.50.140">
    <property type="entry name" value="Nucleic acid-binding proteins"/>
    <property type="match status" value="2"/>
</dbReference>
<gene>
    <name evidence="1" type="ORF">DLD82_10885</name>
</gene>
<name>A0A2V2NDJ4_9EURY</name>
<evidence type="ECO:0000313" key="1">
    <source>
        <dbReference type="EMBL" id="PWR73363.1"/>
    </source>
</evidence>